<evidence type="ECO:0000313" key="2">
    <source>
        <dbReference type="EMBL" id="SMO54900.1"/>
    </source>
</evidence>
<dbReference type="RefSeq" id="WP_142935196.1">
    <property type="nucleotide sequence ID" value="NZ_FXTM01000010.1"/>
</dbReference>
<evidence type="ECO:0000313" key="3">
    <source>
        <dbReference type="Proteomes" id="UP000317315"/>
    </source>
</evidence>
<reference evidence="2 3" key="1">
    <citation type="submission" date="2017-05" db="EMBL/GenBank/DDBJ databases">
        <authorList>
            <person name="Varghese N."/>
            <person name="Submissions S."/>
        </authorList>
    </citation>
    <scope>NUCLEOTIDE SEQUENCE [LARGE SCALE GENOMIC DNA]</scope>
    <source>
        <strain evidence="2 3">DSM 16304</strain>
    </source>
</reference>
<name>A0A521C865_9BACT</name>
<feature type="coiled-coil region" evidence="1">
    <location>
        <begin position="18"/>
        <end position="83"/>
    </location>
</feature>
<dbReference type="EMBL" id="FXTM01000010">
    <property type="protein sequence ID" value="SMO54900.1"/>
    <property type="molecule type" value="Genomic_DNA"/>
</dbReference>
<dbReference type="AlphaFoldDB" id="A0A521C865"/>
<proteinExistence type="predicted"/>
<keyword evidence="3" id="KW-1185">Reference proteome</keyword>
<evidence type="ECO:0008006" key="4">
    <source>
        <dbReference type="Google" id="ProtNLM"/>
    </source>
</evidence>
<sequence length="153" mass="18121">MRFIIIITVVSLLYSNSFSQEKVTCKELNKEIKKLTQLKSKVEEEIRKNKELLKKIEKERKLLRKERESLREEERRIKSERFKKLAEIFSKMDPELAGQKLSAFTDPTEAAYILYNMKTRKAGEILNYVDPKVVDKIVQILTNIRKFSLNDKP</sequence>
<gene>
    <name evidence="2" type="ORF">SAMN06269117_1103</name>
</gene>
<organism evidence="2 3">
    <name type="scientific">Balnearium lithotrophicum</name>
    <dbReference type="NCBI Taxonomy" id="223788"/>
    <lineage>
        <taxon>Bacteria</taxon>
        <taxon>Pseudomonadati</taxon>
        <taxon>Aquificota</taxon>
        <taxon>Aquificia</taxon>
        <taxon>Desulfurobacteriales</taxon>
        <taxon>Desulfurobacteriaceae</taxon>
        <taxon>Balnearium</taxon>
    </lineage>
</organism>
<dbReference type="Proteomes" id="UP000317315">
    <property type="component" value="Unassembled WGS sequence"/>
</dbReference>
<protein>
    <recommendedName>
        <fullName evidence="4">Flagellar motility protein MotE, a chaperone for MotC folding</fullName>
    </recommendedName>
</protein>
<evidence type="ECO:0000256" key="1">
    <source>
        <dbReference type="SAM" id="Coils"/>
    </source>
</evidence>
<dbReference type="OrthoDB" id="15634at2"/>
<accession>A0A521C865</accession>
<keyword evidence="1" id="KW-0175">Coiled coil</keyword>
<dbReference type="SUPFAM" id="SSF158791">
    <property type="entry name" value="MgtE N-terminal domain-like"/>
    <property type="match status" value="1"/>
</dbReference>